<protein>
    <recommendedName>
        <fullName evidence="1">Amine oxidase domain-containing protein</fullName>
    </recommendedName>
</protein>
<dbReference type="PANTHER" id="PTHR10742:SF342">
    <property type="entry name" value="AMINE OXIDASE"/>
    <property type="match status" value="1"/>
</dbReference>
<sequence length="687" mass="77117">MSEYAKNPSYDLDLGARYASIAIREQLREIQQGISALPTPQSRNELAPIVNSLSGAEDRTKPFKVCIIGAGVAGLFTAMIFDYLNESFDVNVEYEILECNNDKRLGGRLYTHYFSEETEDSHDYYDVGAMRFPDIPVMKQTFDLFKKLGMEKQCDAEKAKKGDLIRYYLTGVNTPLLYNDVQVIPPLPAITTKTGKKIQKGPTASTFSVTGIEEWYREAEPGKLVAEFIKPFVDKFTVPEDERDDESALKSEWLETFSYGTSWYDEALSELILETINFSAKPEDWWCVLGGSQVIAKKMFQKLKNRNAVEWEKRVTKIERLPTTQDKKPEDKKLEEKKPIPDNVKILVTIQGKESKEEQREYEAVFNSAPLGAMQRMDLRGLNLNWGTKQAIRSLGYGASCKVGIKFSYRWWVEEEFLSITKGGVGKTDLPIRNCVYPSYNLTKADASEPGKKKPGVLLCSYTWSQEAQRIGALIKKGADPKSEIELKALLVDNLARLHSPDSDPRTYDKLHKMIREAYITHFAYDWSTDPGTSGAFAYFGPGQFGAMYPWIANRNDGNHIIIGEAASAHHAWVVGALESATRGVYQFLFAHSGNSKAINNALDAYNAGHIDAPFGPLPTEFDRMKDVGEAGVDVDIKKVVAEGEWARQGVIFERIRLQQGGDQLDLSKVSKKDVAPLLAAGHMHEI</sequence>
<dbReference type="InterPro" id="IPR002937">
    <property type="entry name" value="Amino_oxidase"/>
</dbReference>
<proteinExistence type="predicted"/>
<comment type="caution">
    <text evidence="2">The sequence shown here is derived from an EMBL/GenBank/DDBJ whole genome shotgun (WGS) entry which is preliminary data.</text>
</comment>
<dbReference type="Proteomes" id="UP001166286">
    <property type="component" value="Unassembled WGS sequence"/>
</dbReference>
<dbReference type="PANTHER" id="PTHR10742">
    <property type="entry name" value="FLAVIN MONOAMINE OXIDASE"/>
    <property type="match status" value="1"/>
</dbReference>
<evidence type="ECO:0000313" key="3">
    <source>
        <dbReference type="Proteomes" id="UP001166286"/>
    </source>
</evidence>
<evidence type="ECO:0000313" key="2">
    <source>
        <dbReference type="EMBL" id="KAK0508200.1"/>
    </source>
</evidence>
<name>A0AA39V6J2_9LECA</name>
<gene>
    <name evidence="2" type="ORF">JMJ35_009284</name>
</gene>
<dbReference type="GO" id="GO:0001716">
    <property type="term" value="F:L-amino-acid oxidase activity"/>
    <property type="evidence" value="ECO:0007669"/>
    <property type="project" value="TreeGrafter"/>
</dbReference>
<accession>A0AA39V6J2</accession>
<dbReference type="GO" id="GO:0009063">
    <property type="term" value="P:amino acid catabolic process"/>
    <property type="evidence" value="ECO:0007669"/>
    <property type="project" value="TreeGrafter"/>
</dbReference>
<feature type="domain" description="Amine oxidase" evidence="1">
    <location>
        <begin position="103"/>
        <end position="583"/>
    </location>
</feature>
<reference evidence="2" key="1">
    <citation type="submission" date="2023-03" db="EMBL/GenBank/DDBJ databases">
        <title>Complete genome of Cladonia borealis.</title>
        <authorList>
            <person name="Park H."/>
        </authorList>
    </citation>
    <scope>NUCLEOTIDE SEQUENCE</scope>
    <source>
        <strain evidence="2">ANT050790</strain>
    </source>
</reference>
<dbReference type="Gene3D" id="3.50.50.60">
    <property type="entry name" value="FAD/NAD(P)-binding domain"/>
    <property type="match status" value="1"/>
</dbReference>
<dbReference type="EMBL" id="JAFEKC020000021">
    <property type="protein sequence ID" value="KAK0508200.1"/>
    <property type="molecule type" value="Genomic_DNA"/>
</dbReference>
<dbReference type="Gene3D" id="1.20.1440.240">
    <property type="match status" value="1"/>
</dbReference>
<evidence type="ECO:0000259" key="1">
    <source>
        <dbReference type="Pfam" id="PF01593"/>
    </source>
</evidence>
<dbReference type="AlphaFoldDB" id="A0AA39V6J2"/>
<organism evidence="2 3">
    <name type="scientific">Cladonia borealis</name>
    <dbReference type="NCBI Taxonomy" id="184061"/>
    <lineage>
        <taxon>Eukaryota</taxon>
        <taxon>Fungi</taxon>
        <taxon>Dikarya</taxon>
        <taxon>Ascomycota</taxon>
        <taxon>Pezizomycotina</taxon>
        <taxon>Lecanoromycetes</taxon>
        <taxon>OSLEUM clade</taxon>
        <taxon>Lecanoromycetidae</taxon>
        <taxon>Lecanorales</taxon>
        <taxon>Lecanorineae</taxon>
        <taxon>Cladoniaceae</taxon>
        <taxon>Cladonia</taxon>
    </lineage>
</organism>
<dbReference type="InterPro" id="IPR036188">
    <property type="entry name" value="FAD/NAD-bd_sf"/>
</dbReference>
<dbReference type="Gene3D" id="3.90.660.10">
    <property type="match status" value="1"/>
</dbReference>
<dbReference type="SUPFAM" id="SSF54373">
    <property type="entry name" value="FAD-linked reductases, C-terminal domain"/>
    <property type="match status" value="1"/>
</dbReference>
<dbReference type="Pfam" id="PF01593">
    <property type="entry name" value="Amino_oxidase"/>
    <property type="match status" value="1"/>
</dbReference>
<keyword evidence="3" id="KW-1185">Reference proteome</keyword>
<dbReference type="InterPro" id="IPR050281">
    <property type="entry name" value="Flavin_monoamine_oxidase"/>
</dbReference>
<dbReference type="SUPFAM" id="SSF51905">
    <property type="entry name" value="FAD/NAD(P)-binding domain"/>
    <property type="match status" value="1"/>
</dbReference>